<keyword evidence="1" id="KW-0732">Signal</keyword>
<accession>A0A517VUM2</accession>
<name>A0A517VUM2_9PLAN</name>
<organism evidence="2 3">
    <name type="scientific">Gimesia aquarii</name>
    <dbReference type="NCBI Taxonomy" id="2527964"/>
    <lineage>
        <taxon>Bacteria</taxon>
        <taxon>Pseudomonadati</taxon>
        <taxon>Planctomycetota</taxon>
        <taxon>Planctomycetia</taxon>
        <taxon>Planctomycetales</taxon>
        <taxon>Planctomycetaceae</taxon>
        <taxon>Gimesia</taxon>
    </lineage>
</organism>
<evidence type="ECO:0000256" key="1">
    <source>
        <dbReference type="SAM" id="SignalP"/>
    </source>
</evidence>
<evidence type="ECO:0000313" key="3">
    <source>
        <dbReference type="Proteomes" id="UP000318704"/>
    </source>
</evidence>
<dbReference type="Proteomes" id="UP000318704">
    <property type="component" value="Chromosome"/>
</dbReference>
<dbReference type="AlphaFoldDB" id="A0A517VUM2"/>
<feature type="chain" id="PRO_5022021735" evidence="1">
    <location>
        <begin position="20"/>
        <end position="250"/>
    </location>
</feature>
<sequence length="250" mass="27422" precursor="true">MRFILVVSLLLPFITLSCASFHTTTLGRLDTDSLFVDCFGRKAKGIPVKMKVPSHVTVTVYEQQVLIQGPKGVKLQSFSPPQYKVETGLAYTDKVFLVDFVRPAGGTLSLLGTGNKEGIEFDDEQYFKSIQAKASEQTMEQVIGVLDDVVENPGSYFKKKVIAGETVSAKFVDPEKGLANVHFEDSIVAHQRFDLARPHWEDELNCFVAKYLGECGSCQVGVSTSPNSPSQNLISSEFIPDVPPALKGLE</sequence>
<feature type="signal peptide" evidence="1">
    <location>
        <begin position="1"/>
        <end position="19"/>
    </location>
</feature>
<dbReference type="PROSITE" id="PS51257">
    <property type="entry name" value="PROKAR_LIPOPROTEIN"/>
    <property type="match status" value="1"/>
</dbReference>
<dbReference type="EMBL" id="CP037920">
    <property type="protein sequence ID" value="QDT96702.1"/>
    <property type="molecule type" value="Genomic_DNA"/>
</dbReference>
<proteinExistence type="predicted"/>
<evidence type="ECO:0000313" key="2">
    <source>
        <dbReference type="EMBL" id="QDT96702.1"/>
    </source>
</evidence>
<gene>
    <name evidence="2" type="ORF">V144x_21600</name>
</gene>
<reference evidence="2 3" key="1">
    <citation type="submission" date="2019-03" db="EMBL/GenBank/DDBJ databases">
        <title>Deep-cultivation of Planctomycetes and their phenomic and genomic characterization uncovers novel biology.</title>
        <authorList>
            <person name="Wiegand S."/>
            <person name="Jogler M."/>
            <person name="Boedeker C."/>
            <person name="Pinto D."/>
            <person name="Vollmers J."/>
            <person name="Rivas-Marin E."/>
            <person name="Kohn T."/>
            <person name="Peeters S.H."/>
            <person name="Heuer A."/>
            <person name="Rast P."/>
            <person name="Oberbeckmann S."/>
            <person name="Bunk B."/>
            <person name="Jeske O."/>
            <person name="Meyerdierks A."/>
            <person name="Storesund J.E."/>
            <person name="Kallscheuer N."/>
            <person name="Luecker S."/>
            <person name="Lage O.M."/>
            <person name="Pohl T."/>
            <person name="Merkel B.J."/>
            <person name="Hornburger P."/>
            <person name="Mueller R.-W."/>
            <person name="Bruemmer F."/>
            <person name="Labrenz M."/>
            <person name="Spormann A.M."/>
            <person name="Op den Camp H."/>
            <person name="Overmann J."/>
            <person name="Amann R."/>
            <person name="Jetten M.S.M."/>
            <person name="Mascher T."/>
            <person name="Medema M.H."/>
            <person name="Devos D.P."/>
            <person name="Kaster A.-K."/>
            <person name="Ovreas L."/>
            <person name="Rohde M."/>
            <person name="Galperin M.Y."/>
            <person name="Jogler C."/>
        </authorList>
    </citation>
    <scope>NUCLEOTIDE SEQUENCE [LARGE SCALE GENOMIC DNA]</scope>
    <source>
        <strain evidence="2 3">V144</strain>
    </source>
</reference>
<dbReference type="KEGG" id="gaw:V144x_21600"/>
<protein>
    <submittedName>
        <fullName evidence="2">Uncharacterized protein</fullName>
    </submittedName>
</protein>